<organism evidence="2 3">
    <name type="scientific">Panagrellus redivivus</name>
    <name type="common">Microworm</name>
    <dbReference type="NCBI Taxonomy" id="6233"/>
    <lineage>
        <taxon>Eukaryota</taxon>
        <taxon>Metazoa</taxon>
        <taxon>Ecdysozoa</taxon>
        <taxon>Nematoda</taxon>
        <taxon>Chromadorea</taxon>
        <taxon>Rhabditida</taxon>
        <taxon>Tylenchina</taxon>
        <taxon>Panagrolaimomorpha</taxon>
        <taxon>Panagrolaimoidea</taxon>
        <taxon>Panagrolaimidae</taxon>
        <taxon>Panagrellus</taxon>
    </lineage>
</organism>
<dbReference type="Proteomes" id="UP000492821">
    <property type="component" value="Unassembled WGS sequence"/>
</dbReference>
<reference evidence="3" key="2">
    <citation type="submission" date="2020-10" db="UniProtKB">
        <authorList>
            <consortium name="WormBaseParasite"/>
        </authorList>
    </citation>
    <scope>IDENTIFICATION</scope>
</reference>
<evidence type="ECO:0000313" key="2">
    <source>
        <dbReference type="Proteomes" id="UP000492821"/>
    </source>
</evidence>
<dbReference type="AlphaFoldDB" id="A0A7E4UZH4"/>
<protein>
    <submittedName>
        <fullName evidence="3">Secreted protein</fullName>
    </submittedName>
</protein>
<accession>A0A7E4UZH4</accession>
<keyword evidence="1" id="KW-0732">Signal</keyword>
<evidence type="ECO:0000313" key="3">
    <source>
        <dbReference type="WBParaSite" id="Pan_g14687.t1"/>
    </source>
</evidence>
<feature type="signal peptide" evidence="1">
    <location>
        <begin position="1"/>
        <end position="22"/>
    </location>
</feature>
<sequence length="74" mass="8488">MNSTYLVLLLLFFIGFSSQVQAEPNDQMTRIQGVLQTLLGKKPHGSNRIKKFADEYPRFLRYNDGLTQLGLIEI</sequence>
<reference evidence="2" key="1">
    <citation type="journal article" date="2013" name="Genetics">
        <title>The draft genome and transcriptome of Panagrellus redivivus are shaped by the harsh demands of a free-living lifestyle.</title>
        <authorList>
            <person name="Srinivasan J."/>
            <person name="Dillman A.R."/>
            <person name="Macchietto M.G."/>
            <person name="Heikkinen L."/>
            <person name="Lakso M."/>
            <person name="Fracchia K.M."/>
            <person name="Antoshechkin I."/>
            <person name="Mortazavi A."/>
            <person name="Wong G."/>
            <person name="Sternberg P.W."/>
        </authorList>
    </citation>
    <scope>NUCLEOTIDE SEQUENCE [LARGE SCALE GENOMIC DNA]</scope>
    <source>
        <strain evidence="2">MT8872</strain>
    </source>
</reference>
<keyword evidence="2" id="KW-1185">Reference proteome</keyword>
<proteinExistence type="predicted"/>
<evidence type="ECO:0000256" key="1">
    <source>
        <dbReference type="SAM" id="SignalP"/>
    </source>
</evidence>
<feature type="chain" id="PRO_5028990245" evidence="1">
    <location>
        <begin position="23"/>
        <end position="74"/>
    </location>
</feature>
<name>A0A7E4UZH4_PANRE</name>
<dbReference type="WBParaSite" id="Pan_g14687.t1">
    <property type="protein sequence ID" value="Pan_g14687.t1"/>
    <property type="gene ID" value="Pan_g14687"/>
</dbReference>